<evidence type="ECO:0000256" key="12">
    <source>
        <dbReference type="PIRSR" id="PIRSR038994-3"/>
    </source>
</evidence>
<dbReference type="FunFam" id="3.20.20.140:FF:000004">
    <property type="entry name" value="N-acetylglucosamine-6-phosphate deacetylase"/>
    <property type="match status" value="1"/>
</dbReference>
<evidence type="ECO:0000256" key="4">
    <source>
        <dbReference type="ARBA" id="ARBA00022723"/>
    </source>
</evidence>
<evidence type="ECO:0000313" key="14">
    <source>
        <dbReference type="EMBL" id="RGD60881.1"/>
    </source>
</evidence>
<keyword evidence="5 9" id="KW-0378">Hydrolase</keyword>
<dbReference type="InterPro" id="IPR032466">
    <property type="entry name" value="Metal_Hydrolase"/>
</dbReference>
<dbReference type="Proteomes" id="UP000263377">
    <property type="component" value="Unassembled WGS sequence"/>
</dbReference>
<dbReference type="NCBIfam" id="TIGR00221">
    <property type="entry name" value="nagA"/>
    <property type="match status" value="1"/>
</dbReference>
<comment type="caution">
    <text evidence="14">The sequence shown here is derived from an EMBL/GenBank/DDBJ whole genome shotgun (WGS) entry which is preliminary data.</text>
</comment>
<feature type="binding site" evidence="12">
    <location>
        <position position="215"/>
    </location>
    <ligand>
        <name>Zn(2+)</name>
        <dbReference type="ChEBI" id="CHEBI:29105"/>
    </ligand>
</feature>
<feature type="binding site" evidence="11">
    <location>
        <position position="250"/>
    </location>
    <ligand>
        <name>substrate</name>
    </ligand>
</feature>
<reference evidence="14 15" key="1">
    <citation type="submission" date="2018-08" db="EMBL/GenBank/DDBJ databases">
        <title>Diversity &amp; Physiological Properties of Lignin-Decomposing Actinobacteria from Soil.</title>
        <authorList>
            <person name="Roh S.G."/>
            <person name="Kim S.B."/>
        </authorList>
    </citation>
    <scope>NUCLEOTIDE SEQUENCE [LARGE SCALE GENOMIC DNA]</scope>
    <source>
        <strain evidence="14 15">MMS17-GH009</strain>
    </source>
</reference>
<comment type="catalytic activity">
    <reaction evidence="7">
        <text>N-acetyl-D-glucosamine 6-phosphate + H2O = D-glucosamine 6-phosphate + acetate</text>
        <dbReference type="Rhea" id="RHEA:22936"/>
        <dbReference type="ChEBI" id="CHEBI:15377"/>
        <dbReference type="ChEBI" id="CHEBI:30089"/>
        <dbReference type="ChEBI" id="CHEBI:57513"/>
        <dbReference type="ChEBI" id="CHEBI:58725"/>
        <dbReference type="EC" id="3.5.1.25"/>
    </reaction>
</comment>
<evidence type="ECO:0000256" key="10">
    <source>
        <dbReference type="PIRSR" id="PIRSR038994-1"/>
    </source>
</evidence>
<dbReference type="AlphaFoldDB" id="A0A372ZYL9"/>
<keyword evidence="4 12" id="KW-0479">Metal-binding</keyword>
<dbReference type="InterPro" id="IPR011059">
    <property type="entry name" value="Metal-dep_hydrolase_composite"/>
</dbReference>
<comment type="pathway">
    <text evidence="8">Amino-sugar metabolism; N-acetylneuraminate degradation; D-fructose 6-phosphate from N-acetylneuraminate: step 4/5.</text>
</comment>
<dbReference type="Pfam" id="PF01979">
    <property type="entry name" value="Amidohydro_1"/>
    <property type="match status" value="1"/>
</dbReference>
<protein>
    <recommendedName>
        <fullName evidence="3">N-acetylglucosamine-6-phosphate deacetylase</fullName>
        <ecNumber evidence="2">3.5.1.25</ecNumber>
    </recommendedName>
</protein>
<organism evidence="14 15">
    <name type="scientific">Kitasatospora xanthocidica</name>
    <dbReference type="NCBI Taxonomy" id="83382"/>
    <lineage>
        <taxon>Bacteria</taxon>
        <taxon>Bacillati</taxon>
        <taxon>Actinomycetota</taxon>
        <taxon>Actinomycetes</taxon>
        <taxon>Kitasatosporales</taxon>
        <taxon>Streptomycetaceae</taxon>
        <taxon>Kitasatospora</taxon>
    </lineage>
</organism>
<evidence type="ECO:0000256" key="11">
    <source>
        <dbReference type="PIRSR" id="PIRSR038994-2"/>
    </source>
</evidence>
<feature type="domain" description="Amidohydrolase-related" evidence="13">
    <location>
        <begin position="53"/>
        <end position="380"/>
    </location>
</feature>
<evidence type="ECO:0000313" key="15">
    <source>
        <dbReference type="Proteomes" id="UP000263377"/>
    </source>
</evidence>
<evidence type="ECO:0000256" key="1">
    <source>
        <dbReference type="ARBA" id="ARBA00010716"/>
    </source>
</evidence>
<dbReference type="GO" id="GO:0006046">
    <property type="term" value="P:N-acetylglucosamine catabolic process"/>
    <property type="evidence" value="ECO:0007669"/>
    <property type="project" value="TreeGrafter"/>
</dbReference>
<evidence type="ECO:0000256" key="9">
    <source>
        <dbReference type="PIRNR" id="PIRNR038994"/>
    </source>
</evidence>
<dbReference type="Gene3D" id="2.30.40.10">
    <property type="entry name" value="Urease, subunit C, domain 1"/>
    <property type="match status" value="1"/>
</dbReference>
<dbReference type="PANTHER" id="PTHR11113">
    <property type="entry name" value="N-ACETYLGLUCOSAMINE-6-PHOSPHATE DEACETYLASE"/>
    <property type="match status" value="1"/>
</dbReference>
<keyword evidence="6 9" id="KW-0119">Carbohydrate metabolism</keyword>
<evidence type="ECO:0000256" key="2">
    <source>
        <dbReference type="ARBA" id="ARBA00011899"/>
    </source>
</evidence>
<feature type="binding site" evidence="11">
    <location>
        <begin position="218"/>
        <end position="219"/>
    </location>
    <ligand>
        <name>substrate</name>
    </ligand>
</feature>
<dbReference type="Gene3D" id="3.20.20.140">
    <property type="entry name" value="Metal-dependent hydrolases"/>
    <property type="match status" value="1"/>
</dbReference>
<dbReference type="GO" id="GO:0046872">
    <property type="term" value="F:metal ion binding"/>
    <property type="evidence" value="ECO:0007669"/>
    <property type="project" value="UniProtKB-KW"/>
</dbReference>
<dbReference type="InterPro" id="IPR006680">
    <property type="entry name" value="Amidohydro-rel"/>
</dbReference>
<evidence type="ECO:0000256" key="8">
    <source>
        <dbReference type="ARBA" id="ARBA00060590"/>
    </source>
</evidence>
<feature type="active site" description="Proton donor/acceptor" evidence="10">
    <location>
        <position position="273"/>
    </location>
</feature>
<comment type="cofactor">
    <cofactor evidence="12">
        <name>a divalent metal cation</name>
        <dbReference type="ChEBI" id="CHEBI:60240"/>
    </cofactor>
    <text evidence="12">Binds 1 divalent metal cation per subunit.</text>
</comment>
<dbReference type="GO" id="GO:0008448">
    <property type="term" value="F:N-acetylglucosamine-6-phosphate deacetylase activity"/>
    <property type="evidence" value="ECO:0007669"/>
    <property type="project" value="UniProtKB-EC"/>
</dbReference>
<comment type="similarity">
    <text evidence="1 9">Belongs to the metallo-dependent hydrolases superfamily. NagA family.</text>
</comment>
<name>A0A372ZYL9_9ACTN</name>
<evidence type="ECO:0000256" key="3">
    <source>
        <dbReference type="ARBA" id="ARBA00018029"/>
    </source>
</evidence>
<dbReference type="InterPro" id="IPR003764">
    <property type="entry name" value="GlcNAc_6-P_deAcase"/>
</dbReference>
<sequence length="393" mass="40450">MTTADRDRTALAGARLVLPGGVVEGDRLAVEGERIAGLGGDSEPGDLDLTGYTVVPGFVDLHVHGGGGASYASGIAEEALLAARTHLEHGTTTTVASTVTGEIDEVARQAHVLSELVEDGVLAGIHFEGPFISHNRCGAHRPDLLRDPDPALVRKLVDAARGHARMVTLAPELPGGLDSVRMLADLGVIAAVGHTDSDYATTLEAIEAGATVATHLFNAMPGIAHRAPGPIVALLEDERVTVELINDGVHLHPSVLDLAYGTAGANRVALITDAMGAAGMGDGLYPLGPLQVEVKDGVARLVEGGAIAGSTLTLDVAFKRSVTVNGLSLNQAVESLSATPARLLGLGDSIGSLETGKLADLVVVDSEGYDLVAVMRRGRWIVGGERFSTVKPA</sequence>
<dbReference type="RefSeq" id="WP_117489049.1">
    <property type="nucleotide sequence ID" value="NZ_QVIG01000001.1"/>
</dbReference>
<dbReference type="EC" id="3.5.1.25" evidence="2"/>
<dbReference type="SUPFAM" id="SSF51556">
    <property type="entry name" value="Metallo-dependent hydrolases"/>
    <property type="match status" value="1"/>
</dbReference>
<feature type="binding site" evidence="11">
    <location>
        <begin position="307"/>
        <end position="309"/>
    </location>
    <ligand>
        <name>substrate</name>
    </ligand>
</feature>
<accession>A0A372ZYL9</accession>
<dbReference type="CDD" id="cd00854">
    <property type="entry name" value="NagA"/>
    <property type="match status" value="1"/>
</dbReference>
<feature type="binding site" evidence="12">
    <location>
        <position position="194"/>
    </location>
    <ligand>
        <name>Zn(2+)</name>
        <dbReference type="ChEBI" id="CHEBI:29105"/>
    </ligand>
</feature>
<proteinExistence type="inferred from homology"/>
<keyword evidence="15" id="KW-1185">Reference proteome</keyword>
<feature type="binding site" evidence="11">
    <location>
        <position position="139"/>
    </location>
    <ligand>
        <name>substrate</name>
    </ligand>
</feature>
<dbReference type="SUPFAM" id="SSF51338">
    <property type="entry name" value="Composite domain of metallo-dependent hydrolases"/>
    <property type="match status" value="1"/>
</dbReference>
<feature type="binding site" evidence="11">
    <location>
        <position position="226"/>
    </location>
    <ligand>
        <name>substrate</name>
    </ligand>
</feature>
<feature type="binding site" evidence="12">
    <location>
        <position position="128"/>
    </location>
    <ligand>
        <name>Zn(2+)</name>
        <dbReference type="ChEBI" id="CHEBI:29105"/>
    </ligand>
</feature>
<evidence type="ECO:0000259" key="13">
    <source>
        <dbReference type="Pfam" id="PF01979"/>
    </source>
</evidence>
<dbReference type="PANTHER" id="PTHR11113:SF14">
    <property type="entry name" value="N-ACETYLGLUCOSAMINE-6-PHOSPHATE DEACETYLASE"/>
    <property type="match status" value="1"/>
</dbReference>
<dbReference type="PIRSF" id="PIRSF038994">
    <property type="entry name" value="NagA"/>
    <property type="match status" value="1"/>
</dbReference>
<gene>
    <name evidence="14" type="primary">nagA</name>
    <name evidence="14" type="ORF">DR950_26720</name>
</gene>
<evidence type="ECO:0000256" key="5">
    <source>
        <dbReference type="ARBA" id="ARBA00022801"/>
    </source>
</evidence>
<evidence type="ECO:0000256" key="7">
    <source>
        <dbReference type="ARBA" id="ARBA00047647"/>
    </source>
</evidence>
<evidence type="ECO:0000256" key="6">
    <source>
        <dbReference type="ARBA" id="ARBA00023277"/>
    </source>
</evidence>
<dbReference type="EMBL" id="QVIG01000001">
    <property type="protein sequence ID" value="RGD60881.1"/>
    <property type="molecule type" value="Genomic_DNA"/>
</dbReference>